<dbReference type="SUPFAM" id="SSF49401">
    <property type="entry name" value="Bacterial adhesins"/>
    <property type="match status" value="1"/>
</dbReference>
<dbReference type="Gene3D" id="2.60.40.1090">
    <property type="entry name" value="Fimbrial-type adhesion domain"/>
    <property type="match status" value="1"/>
</dbReference>
<dbReference type="PANTHER" id="PTHR33420:SF3">
    <property type="entry name" value="FIMBRIAL SUBUNIT ELFA"/>
    <property type="match status" value="1"/>
</dbReference>
<comment type="subcellular location">
    <subcellularLocation>
        <location evidence="1">Fimbrium</location>
    </subcellularLocation>
</comment>
<comment type="similarity">
    <text evidence="2">Belongs to the fimbrial protein family.</text>
</comment>
<organism evidence="6 7">
    <name type="scientific">Klebsiella oxytoca</name>
    <dbReference type="NCBI Taxonomy" id="571"/>
    <lineage>
        <taxon>Bacteria</taxon>
        <taxon>Pseudomonadati</taxon>
        <taxon>Pseudomonadota</taxon>
        <taxon>Gammaproteobacteria</taxon>
        <taxon>Enterobacterales</taxon>
        <taxon>Enterobacteriaceae</taxon>
        <taxon>Klebsiella/Raoultella group</taxon>
        <taxon>Klebsiella</taxon>
    </lineage>
</organism>
<evidence type="ECO:0000313" key="7">
    <source>
        <dbReference type="Proteomes" id="UP000247485"/>
    </source>
</evidence>
<dbReference type="GO" id="GO:0043709">
    <property type="term" value="P:cell adhesion involved in single-species biofilm formation"/>
    <property type="evidence" value="ECO:0007669"/>
    <property type="project" value="TreeGrafter"/>
</dbReference>
<evidence type="ECO:0000256" key="2">
    <source>
        <dbReference type="ARBA" id="ARBA00006671"/>
    </source>
</evidence>
<dbReference type="EMBL" id="QJJG01000021">
    <property type="protein sequence ID" value="PXW39026.1"/>
    <property type="molecule type" value="Genomic_DNA"/>
</dbReference>
<comment type="caution">
    <text evidence="6">The sequence shown here is derived from an EMBL/GenBank/DDBJ whole genome shotgun (WGS) entry which is preliminary data.</text>
</comment>
<accession>A0A318FGJ6</accession>
<evidence type="ECO:0000256" key="1">
    <source>
        <dbReference type="ARBA" id="ARBA00004561"/>
    </source>
</evidence>
<dbReference type="RefSeq" id="WP_110276548.1">
    <property type="nucleotide sequence ID" value="NZ_QJJG01000021.1"/>
</dbReference>
<gene>
    <name evidence="6" type="ORF">DET57_12174</name>
</gene>
<name>A0A318FGJ6_KLEOX</name>
<dbReference type="Proteomes" id="UP000247485">
    <property type="component" value="Unassembled WGS sequence"/>
</dbReference>
<feature type="signal peptide" evidence="5">
    <location>
        <begin position="1"/>
        <end position="22"/>
    </location>
</feature>
<protein>
    <submittedName>
        <fullName evidence="6">Type 1 fimbria pilin</fullName>
    </submittedName>
</protein>
<feature type="chain" id="PRO_5016300998" evidence="5">
    <location>
        <begin position="23"/>
        <end position="199"/>
    </location>
</feature>
<evidence type="ECO:0000256" key="5">
    <source>
        <dbReference type="SAM" id="SignalP"/>
    </source>
</evidence>
<dbReference type="GO" id="GO:0009289">
    <property type="term" value="C:pilus"/>
    <property type="evidence" value="ECO:0007669"/>
    <property type="project" value="UniProtKB-SubCell"/>
</dbReference>
<evidence type="ECO:0000256" key="4">
    <source>
        <dbReference type="ARBA" id="ARBA00023263"/>
    </source>
</evidence>
<dbReference type="InterPro" id="IPR036937">
    <property type="entry name" value="Adhesion_dom_fimbrial_sf"/>
</dbReference>
<keyword evidence="3 5" id="KW-0732">Signal</keyword>
<proteinExistence type="inferred from homology"/>
<sequence length="199" mass="20523">MKQINKIVLVACLSTATASVMAAEAGKVAFHGQLTDGTCEVSVVDTGNNNGSGSKGYDRDGMVFLPTIKKAAVGALNASAPGAGAEKFQIKMDCSKATGTVGTNAKLALFSPIQDIDGSLKNNYQGNAVAAKNVNIAIHNADISDDQVVVGTDIITQPFDTTTKVATFTLQASYVLANGAPSAEAGLIDTLTQYTIDYQ</sequence>
<keyword evidence="4" id="KW-0281">Fimbrium</keyword>
<evidence type="ECO:0000313" key="6">
    <source>
        <dbReference type="EMBL" id="PXW39026.1"/>
    </source>
</evidence>
<dbReference type="InterPro" id="IPR050263">
    <property type="entry name" value="Bact_Fimbrial_Adh_Pro"/>
</dbReference>
<reference evidence="6 7" key="1">
    <citation type="submission" date="2018-05" db="EMBL/GenBank/DDBJ databases">
        <title>Freshwater and sediment microbial communities from various areas in North America, analyzing microbe dynamics in response to fracking.</title>
        <authorList>
            <person name="Lamendella R."/>
        </authorList>
    </citation>
    <scope>NUCLEOTIDE SEQUENCE [LARGE SCALE GENOMIC DNA]</scope>
    <source>
        <strain evidence="6 7">67</strain>
    </source>
</reference>
<evidence type="ECO:0000256" key="3">
    <source>
        <dbReference type="ARBA" id="ARBA00022729"/>
    </source>
</evidence>
<dbReference type="InterPro" id="IPR008966">
    <property type="entry name" value="Adhesion_dom_sf"/>
</dbReference>
<dbReference type="PANTHER" id="PTHR33420">
    <property type="entry name" value="FIMBRIAL SUBUNIT ELFA-RELATED"/>
    <property type="match status" value="1"/>
</dbReference>
<dbReference type="AlphaFoldDB" id="A0A318FGJ6"/>